<dbReference type="InterPro" id="IPR051557">
    <property type="entry name" value="NipSnap_domain"/>
</dbReference>
<dbReference type="EMBL" id="QFQB01000008">
    <property type="protein sequence ID" value="PZQ48043.1"/>
    <property type="molecule type" value="Genomic_DNA"/>
</dbReference>
<dbReference type="InterPro" id="IPR012577">
    <property type="entry name" value="NIPSNAP"/>
</dbReference>
<dbReference type="Pfam" id="PF07978">
    <property type="entry name" value="NIPSNAP"/>
    <property type="match status" value="1"/>
</dbReference>
<evidence type="ECO:0000259" key="2">
    <source>
        <dbReference type="Pfam" id="PF07978"/>
    </source>
</evidence>
<proteinExistence type="inferred from homology"/>
<dbReference type="SUPFAM" id="SSF54909">
    <property type="entry name" value="Dimeric alpha+beta barrel"/>
    <property type="match status" value="1"/>
</dbReference>
<dbReference type="PANTHER" id="PTHR21017:SF17">
    <property type="entry name" value="PROTEIN NIPSNAP"/>
    <property type="match status" value="1"/>
</dbReference>
<sequence length="99" mass="11708">MIIDHRTYDIVPRQTPKFMSVFMAKAVPIMKKYFGEPVGIYLVEVGPQNQLIHMWSYENYGDMEIKRAARDKDPEWSTYLKETEGLLVKQETKIIRPKE</sequence>
<dbReference type="Proteomes" id="UP000249417">
    <property type="component" value="Unassembled WGS sequence"/>
</dbReference>
<dbReference type="InterPro" id="IPR011008">
    <property type="entry name" value="Dimeric_a/b-barrel"/>
</dbReference>
<feature type="domain" description="NIPSNAP" evidence="2">
    <location>
        <begin position="5"/>
        <end position="98"/>
    </location>
</feature>
<reference evidence="3 4" key="1">
    <citation type="submission" date="2017-08" db="EMBL/GenBank/DDBJ databases">
        <title>Infants hospitalized years apart are colonized by the same room-sourced microbial strains.</title>
        <authorList>
            <person name="Brooks B."/>
            <person name="Olm M.R."/>
            <person name="Firek B.A."/>
            <person name="Baker R."/>
            <person name="Thomas B.C."/>
            <person name="Morowitz M.J."/>
            <person name="Banfield J.F."/>
        </authorList>
    </citation>
    <scope>NUCLEOTIDE SEQUENCE [LARGE SCALE GENOMIC DNA]</scope>
    <source>
        <strain evidence="3">S2_005_002_R2_29</strain>
    </source>
</reference>
<organism evidence="3 4">
    <name type="scientific">Micavibrio aeruginosavorus</name>
    <dbReference type="NCBI Taxonomy" id="349221"/>
    <lineage>
        <taxon>Bacteria</taxon>
        <taxon>Pseudomonadati</taxon>
        <taxon>Bdellovibrionota</taxon>
        <taxon>Bdellovibrionia</taxon>
        <taxon>Bdellovibrionales</taxon>
        <taxon>Pseudobdellovibrionaceae</taxon>
        <taxon>Micavibrio</taxon>
    </lineage>
</organism>
<dbReference type="PANTHER" id="PTHR21017">
    <property type="entry name" value="NIPSNAP-RELATED"/>
    <property type="match status" value="1"/>
</dbReference>
<accession>A0A2W5PZV1</accession>
<protein>
    <submittedName>
        <fullName evidence="3">NIPSNAP family protein</fullName>
    </submittedName>
</protein>
<evidence type="ECO:0000313" key="3">
    <source>
        <dbReference type="EMBL" id="PZQ48043.1"/>
    </source>
</evidence>
<dbReference type="AlphaFoldDB" id="A0A2W5PZV1"/>
<gene>
    <name evidence="3" type="ORF">DI551_02330</name>
</gene>
<comment type="caution">
    <text evidence="3">The sequence shown here is derived from an EMBL/GenBank/DDBJ whole genome shotgun (WGS) entry which is preliminary data.</text>
</comment>
<evidence type="ECO:0000256" key="1">
    <source>
        <dbReference type="ARBA" id="ARBA00005291"/>
    </source>
</evidence>
<evidence type="ECO:0000313" key="4">
    <source>
        <dbReference type="Proteomes" id="UP000249417"/>
    </source>
</evidence>
<dbReference type="Gene3D" id="3.30.70.100">
    <property type="match status" value="1"/>
</dbReference>
<comment type="similarity">
    <text evidence="1">Belongs to the NipSnap family.</text>
</comment>
<name>A0A2W5PZV1_9BACT</name>